<dbReference type="EMBL" id="CP030850">
    <property type="protein sequence ID" value="AXE21079.1"/>
    <property type="molecule type" value="Genomic_DNA"/>
</dbReference>
<organism evidence="2 3">
    <name type="scientific">Runella rosea</name>
    <dbReference type="NCBI Taxonomy" id="2259595"/>
    <lineage>
        <taxon>Bacteria</taxon>
        <taxon>Pseudomonadati</taxon>
        <taxon>Bacteroidota</taxon>
        <taxon>Cytophagia</taxon>
        <taxon>Cytophagales</taxon>
        <taxon>Spirosomataceae</taxon>
        <taxon>Runella</taxon>
    </lineage>
</organism>
<dbReference type="Proteomes" id="UP000251993">
    <property type="component" value="Chromosome"/>
</dbReference>
<dbReference type="AlphaFoldDB" id="A0A344TR08"/>
<name>A0A344TR08_9BACT</name>
<dbReference type="RefSeq" id="WP_114069841.1">
    <property type="nucleotide sequence ID" value="NZ_CP030850.1"/>
</dbReference>
<keyword evidence="1" id="KW-0732">Signal</keyword>
<dbReference type="OrthoDB" id="960036at2"/>
<keyword evidence="3" id="KW-1185">Reference proteome</keyword>
<feature type="signal peptide" evidence="1">
    <location>
        <begin position="1"/>
        <end position="21"/>
    </location>
</feature>
<reference evidence="2 3" key="1">
    <citation type="submission" date="2018-07" db="EMBL/GenBank/DDBJ databases">
        <title>Genome sequencing of Runella.</title>
        <authorList>
            <person name="Baek M.-G."/>
            <person name="Yi H."/>
        </authorList>
    </citation>
    <scope>NUCLEOTIDE SEQUENCE [LARGE SCALE GENOMIC DNA]</scope>
    <source>
        <strain evidence="2 3">HYN0085</strain>
    </source>
</reference>
<feature type="chain" id="PRO_5016848718" evidence="1">
    <location>
        <begin position="22"/>
        <end position="108"/>
    </location>
</feature>
<gene>
    <name evidence="2" type="ORF">DR864_26755</name>
</gene>
<accession>A0A344TR08</accession>
<evidence type="ECO:0000313" key="2">
    <source>
        <dbReference type="EMBL" id="AXE21079.1"/>
    </source>
</evidence>
<proteinExistence type="predicted"/>
<dbReference type="KEGG" id="run:DR864_26755"/>
<evidence type="ECO:0000256" key="1">
    <source>
        <dbReference type="SAM" id="SignalP"/>
    </source>
</evidence>
<protein>
    <submittedName>
        <fullName evidence="2">Uncharacterized protein</fullName>
    </submittedName>
</protein>
<sequence length="108" mass="11780">MKTFIITAALSVLSLGHIAVAQDGKSLRTQNQIVELLASLPTQDTYTPTAPVFSLNDQRLISLLPTMDTVVETKISIDEKTVIAKQTTDTVVAPKTEVKVEIRRTGDK</sequence>
<evidence type="ECO:0000313" key="3">
    <source>
        <dbReference type="Proteomes" id="UP000251993"/>
    </source>
</evidence>